<gene>
    <name evidence="3" type="ORF">LAMI_0H04192G</name>
</gene>
<dbReference type="EMBL" id="LT598468">
    <property type="protein sequence ID" value="SCV02939.1"/>
    <property type="molecule type" value="Genomic_DNA"/>
</dbReference>
<sequence>MPSISQPFRVTQLPKISSLNNYAIQMEYLQVAEPLSLFENKINIGISAQSIAQYIVNPTPKLIYNLPIPSTHIVTACSVAEITSEENDVELQELWCYGLAASKNFSLNAISKPSISSATETQDHEEHVANQIQLPAKAISIQVRAGARNKITAVLENGLIQTYDHKLRLLKVNDLSFEGVGLVEHFTSGPNQDFMIVVGDLGDNKACFKLFELAEDPIASVELNSIVLEDVPIATSKFFYQFGKLYRLCNSKVSIYSLPNFQLQATTTLPFISDGEVISFKGISINRALVTVDNKIYLVDLLHNALLSERALPNFKTFQILSTAIIPGTSKDTNKTLAIGVSTKQGPNPGSALDLLNIDCGTGTLKDSLGKSFLKNENSSAVTKPLVDRLASEIKIYAYHDIFARLQKAKNLEAFDKIFFESLSITSDFYTERDRFLMDSSFLGDTVGAIFKKFDSHYPRALTYLLTHPLFPKSHTENLLANLRDSPRLFKQAVVTCPNLPLADLLQELFTVLNDELSMDISLRILQDFNQDAIKTEIKKLSKVDLHSFITFVTGEALDEEKSKNKSRLFQLLSLVLDAVGLFALETETLEKLSLYVSEHVDTVARNIELLELLDDKKINNAFSPLLSEGVTDKEQPYAAYSVDYIEL</sequence>
<dbReference type="Proteomes" id="UP000191024">
    <property type="component" value="Chromosome H"/>
</dbReference>
<evidence type="ECO:0000313" key="4">
    <source>
        <dbReference type="Proteomes" id="UP000191024"/>
    </source>
</evidence>
<organism evidence="3 4">
    <name type="scientific">Lachancea mirantina</name>
    <dbReference type="NCBI Taxonomy" id="1230905"/>
    <lineage>
        <taxon>Eukaryota</taxon>
        <taxon>Fungi</taxon>
        <taxon>Dikarya</taxon>
        <taxon>Ascomycota</taxon>
        <taxon>Saccharomycotina</taxon>
        <taxon>Saccharomycetes</taxon>
        <taxon>Saccharomycetales</taxon>
        <taxon>Saccharomycetaceae</taxon>
        <taxon>Lachancea</taxon>
    </lineage>
</organism>
<dbReference type="InterPro" id="IPR018843">
    <property type="entry name" value="Utp8_b-prop"/>
</dbReference>
<feature type="domain" description="Utp8 beta-propeller" evidence="1">
    <location>
        <begin position="1"/>
        <end position="373"/>
    </location>
</feature>
<dbReference type="Pfam" id="PF22542">
    <property type="entry name" value="Utp8_C"/>
    <property type="match status" value="1"/>
</dbReference>
<accession>A0A1G4KES6</accession>
<proteinExistence type="predicted"/>
<evidence type="ECO:0000259" key="2">
    <source>
        <dbReference type="Pfam" id="PF22542"/>
    </source>
</evidence>
<protein>
    <submittedName>
        <fullName evidence="3">LAMI_0H04192g1_1</fullName>
    </submittedName>
</protein>
<reference evidence="4" key="1">
    <citation type="submission" date="2016-03" db="EMBL/GenBank/DDBJ databases">
        <authorList>
            <person name="Devillers H."/>
        </authorList>
    </citation>
    <scope>NUCLEOTIDE SEQUENCE [LARGE SCALE GENOMIC DNA]</scope>
</reference>
<dbReference type="InterPro" id="IPR053881">
    <property type="entry name" value="Utp8_C"/>
</dbReference>
<dbReference type="OrthoDB" id="4055624at2759"/>
<evidence type="ECO:0000313" key="3">
    <source>
        <dbReference type="EMBL" id="SCV02939.1"/>
    </source>
</evidence>
<evidence type="ECO:0000259" key="1">
    <source>
        <dbReference type="Pfam" id="PF10395"/>
    </source>
</evidence>
<dbReference type="Pfam" id="PF10395">
    <property type="entry name" value="Utp8_b_propeller"/>
    <property type="match status" value="1"/>
</dbReference>
<dbReference type="AlphaFoldDB" id="A0A1G4KES6"/>
<keyword evidence="4" id="KW-1185">Reference proteome</keyword>
<name>A0A1G4KES6_9SACH</name>
<dbReference type="STRING" id="1230905.A0A1G4KES6"/>
<feature type="domain" description="Utp8 C-terminal" evidence="2">
    <location>
        <begin position="393"/>
        <end position="618"/>
    </location>
</feature>